<dbReference type="KEGG" id="tpi:TREPR_0228"/>
<evidence type="ECO:0000313" key="2">
    <source>
        <dbReference type="EMBL" id="AEF84804.1"/>
    </source>
</evidence>
<reference evidence="2 3" key="2">
    <citation type="journal article" date="2011" name="ISME J.">
        <title>RNA-seq reveals cooperative metabolic interactions between two termite-gut spirochete species in co-culture.</title>
        <authorList>
            <person name="Rosenthal A.Z."/>
            <person name="Matson E.G."/>
            <person name="Eldar A."/>
            <person name="Leadbetter J.R."/>
        </authorList>
    </citation>
    <scope>NUCLEOTIDE SEQUENCE [LARGE SCALE GENOMIC DNA]</scope>
    <source>
        <strain evidence="3">ATCC BAA-887 / DSM 12427 / ZAS-2</strain>
    </source>
</reference>
<dbReference type="OrthoDB" id="10011202at2"/>
<proteinExistence type="predicted"/>
<dbReference type="STRING" id="545694.TREPR_0228"/>
<keyword evidence="3" id="KW-1185">Reference proteome</keyword>
<dbReference type="AlphaFoldDB" id="F5YLL8"/>
<evidence type="ECO:0000313" key="3">
    <source>
        <dbReference type="Proteomes" id="UP000009223"/>
    </source>
</evidence>
<gene>
    <name evidence="2" type="ordered locus">TREPR_0228</name>
</gene>
<name>F5YLL8_TREPZ</name>
<accession>F5YLL8</accession>
<organism evidence="2 3">
    <name type="scientific">Treponema primitia (strain ATCC BAA-887 / DSM 12427 / ZAS-2)</name>
    <dbReference type="NCBI Taxonomy" id="545694"/>
    <lineage>
        <taxon>Bacteria</taxon>
        <taxon>Pseudomonadati</taxon>
        <taxon>Spirochaetota</taxon>
        <taxon>Spirochaetia</taxon>
        <taxon>Spirochaetales</taxon>
        <taxon>Treponemataceae</taxon>
        <taxon>Treponema</taxon>
    </lineage>
</organism>
<feature type="region of interest" description="Disordered" evidence="1">
    <location>
        <begin position="77"/>
        <end position="105"/>
    </location>
</feature>
<dbReference type="HOGENOM" id="CLU_1958606_0_0_12"/>
<feature type="compositionally biased region" description="Gly residues" evidence="1">
    <location>
        <begin position="82"/>
        <end position="103"/>
    </location>
</feature>
<evidence type="ECO:0000256" key="1">
    <source>
        <dbReference type="SAM" id="MobiDB-lite"/>
    </source>
</evidence>
<sequence>MVFWVHYKKKKDLFYDGSEGWEELSSGFEGIGAAFLLIDISIPSLRIGRGKSLYFGIGKVLAIPWGYEIFSLDNEENTGGTDSSGGGGSGGSGGSIGGGGDSGSGDQSQWLRTIFLSGLSLNIKLIIN</sequence>
<protein>
    <submittedName>
        <fullName evidence="2">Uncharacterized protein</fullName>
    </submittedName>
</protein>
<dbReference type="Proteomes" id="UP000009223">
    <property type="component" value="Chromosome"/>
</dbReference>
<dbReference type="EMBL" id="CP001843">
    <property type="protein sequence ID" value="AEF84804.1"/>
    <property type="molecule type" value="Genomic_DNA"/>
</dbReference>
<dbReference type="RefSeq" id="WP_015706254.1">
    <property type="nucleotide sequence ID" value="NC_015578.1"/>
</dbReference>
<reference evidence="3" key="1">
    <citation type="submission" date="2009-12" db="EMBL/GenBank/DDBJ databases">
        <title>Complete sequence of Treponema primitia strain ZAS-2.</title>
        <authorList>
            <person name="Tetu S.G."/>
            <person name="Matson E."/>
            <person name="Ren Q."/>
            <person name="Seshadri R."/>
            <person name="Elbourne L."/>
            <person name="Hassan K.A."/>
            <person name="Durkin A."/>
            <person name="Radune D."/>
            <person name="Mohamoud Y."/>
            <person name="Shay R."/>
            <person name="Jin S."/>
            <person name="Zhang X."/>
            <person name="Lucey K."/>
            <person name="Ballor N.R."/>
            <person name="Ottesen E."/>
            <person name="Rosenthal R."/>
            <person name="Allen A."/>
            <person name="Leadbetter J.R."/>
            <person name="Paulsen I.T."/>
        </authorList>
    </citation>
    <scope>NUCLEOTIDE SEQUENCE [LARGE SCALE GENOMIC DNA]</scope>
    <source>
        <strain evidence="3">ATCC BAA-887 / DSM 12427 / ZAS-2</strain>
    </source>
</reference>